<comment type="caution">
    <text evidence="1">The sequence shown here is derived from an EMBL/GenBank/DDBJ whole genome shotgun (WGS) entry which is preliminary data.</text>
</comment>
<dbReference type="EMBL" id="SHOA02000016">
    <property type="protein sequence ID" value="TDH68709.1"/>
    <property type="molecule type" value="Genomic_DNA"/>
</dbReference>
<gene>
    <name evidence="1" type="ORF">CCR75_009695</name>
</gene>
<dbReference type="AlphaFoldDB" id="A0A976FLI7"/>
<dbReference type="RefSeq" id="XP_067818208.1">
    <property type="nucleotide sequence ID" value="XM_067967734.1"/>
</dbReference>
<name>A0A976FLI7_BRELC</name>
<dbReference type="Proteomes" id="UP000294530">
    <property type="component" value="Unassembled WGS sequence"/>
</dbReference>
<dbReference type="KEGG" id="blac:94353405"/>
<organism evidence="1 2">
    <name type="scientific">Bremia lactucae</name>
    <name type="common">Lettuce downy mildew</name>
    <dbReference type="NCBI Taxonomy" id="4779"/>
    <lineage>
        <taxon>Eukaryota</taxon>
        <taxon>Sar</taxon>
        <taxon>Stramenopiles</taxon>
        <taxon>Oomycota</taxon>
        <taxon>Peronosporomycetes</taxon>
        <taxon>Peronosporales</taxon>
        <taxon>Peronosporaceae</taxon>
        <taxon>Bremia</taxon>
    </lineage>
</organism>
<dbReference type="GeneID" id="94353405"/>
<reference evidence="1 2" key="1">
    <citation type="journal article" date="2021" name="Genome Biol.">
        <title>AFLAP: assembly-free linkage analysis pipeline using k-mers from genome sequencing data.</title>
        <authorList>
            <person name="Fletcher K."/>
            <person name="Zhang L."/>
            <person name="Gil J."/>
            <person name="Han R."/>
            <person name="Cavanaugh K."/>
            <person name="Michelmore R."/>
        </authorList>
    </citation>
    <scope>NUCLEOTIDE SEQUENCE [LARGE SCALE GENOMIC DNA]</scope>
    <source>
        <strain evidence="1 2">SF5</strain>
    </source>
</reference>
<proteinExistence type="predicted"/>
<evidence type="ECO:0000313" key="2">
    <source>
        <dbReference type="Proteomes" id="UP000294530"/>
    </source>
</evidence>
<sequence length="113" mass="12465">MDHSCTAPQIATKTLPATPSSRGGPASLILPCLRRYVCHSSRIASRLVVASTILLQSPTLYGVNVPTYQLTAIMVMQSRRRLVARVWFSKAEHTARALFDFSDCGHYLGWGVM</sequence>
<keyword evidence="2" id="KW-1185">Reference proteome</keyword>
<protein>
    <submittedName>
        <fullName evidence="1">Uncharacterized protein</fullName>
    </submittedName>
</protein>
<evidence type="ECO:0000313" key="1">
    <source>
        <dbReference type="EMBL" id="TDH68709.1"/>
    </source>
</evidence>
<accession>A0A976FLI7</accession>